<dbReference type="OrthoDB" id="825893at2"/>
<dbReference type="SUPFAM" id="SSF116734">
    <property type="entry name" value="DNA methylase specificity domain"/>
    <property type="match status" value="2"/>
</dbReference>
<dbReference type="GO" id="GO:0003677">
    <property type="term" value="F:DNA binding"/>
    <property type="evidence" value="ECO:0007669"/>
    <property type="project" value="UniProtKB-KW"/>
</dbReference>
<feature type="domain" description="Type I restriction modification DNA specificity" evidence="4">
    <location>
        <begin position="212"/>
        <end position="372"/>
    </location>
</feature>
<comment type="similarity">
    <text evidence="1">Belongs to the type-I restriction system S methylase family.</text>
</comment>
<evidence type="ECO:0000256" key="3">
    <source>
        <dbReference type="ARBA" id="ARBA00023125"/>
    </source>
</evidence>
<proteinExistence type="inferred from homology"/>
<protein>
    <submittedName>
        <fullName evidence="5">Type I restriction modification DNA specificity domain protein</fullName>
    </submittedName>
</protein>
<dbReference type="InterPro" id="IPR052021">
    <property type="entry name" value="Type-I_RS_S_subunit"/>
</dbReference>
<dbReference type="PANTHER" id="PTHR30408">
    <property type="entry name" value="TYPE-1 RESTRICTION ENZYME ECOKI SPECIFICITY PROTEIN"/>
    <property type="match status" value="1"/>
</dbReference>
<accession>K1KUK4</accession>
<sequence length="422" mass="48327">MNNWKRTSLGNFISLQRGYDLTSEERKPGSIPVFGAAGHNGFHNEIKVKGPGIVVGRSGGSFGQAHFVKEDFWPHNTAMFVSDFKGNNVLFTFYLLKSLDFSNLNSGSAQPSLNRNYLYDFPVFVPSVEDQQKIASILSAIDDKIELNNKINAELEGMAKLMYDYWFVQFDFPYDFRQDKPADETSNAKDVKPYKSSGGKMVWNKELKREVPEGWGSASLLDIAIFDNGLACQKFRPMEGENSYPVIKIREMRDGITPSTERASIKIPKKNLIDDGDILFSWSASLEVMQWTGGKGALNQHIFKVHSKKYPKSFYYMEVKSYLKHFKMIAELRKTTMGHITIDHLKQSRIVLPPFEIIKELDKLLEPIFEQQLVLDKQNQELSEKRDWLLPMLMNGQVRVDRNYELKDSEIGMAAEPGEKYN</sequence>
<dbReference type="AlphaFoldDB" id="K1KUK4"/>
<dbReference type="Gene3D" id="3.90.220.20">
    <property type="entry name" value="DNA methylase specificity domains"/>
    <property type="match status" value="2"/>
</dbReference>
<keyword evidence="6" id="KW-1185">Reference proteome</keyword>
<keyword evidence="2" id="KW-0680">Restriction system</keyword>
<dbReference type="GO" id="GO:0009307">
    <property type="term" value="P:DNA restriction-modification system"/>
    <property type="evidence" value="ECO:0007669"/>
    <property type="project" value="UniProtKB-KW"/>
</dbReference>
<evidence type="ECO:0000256" key="2">
    <source>
        <dbReference type="ARBA" id="ARBA00022747"/>
    </source>
</evidence>
<organism evidence="5 6">
    <name type="scientific">Cecembia lonarensis (strain CCUG 58316 / KCTC 22772 / LW9)</name>
    <dbReference type="NCBI Taxonomy" id="1225176"/>
    <lineage>
        <taxon>Bacteria</taxon>
        <taxon>Pseudomonadati</taxon>
        <taxon>Bacteroidota</taxon>
        <taxon>Cytophagia</taxon>
        <taxon>Cytophagales</taxon>
        <taxon>Cyclobacteriaceae</taxon>
        <taxon>Cecembia</taxon>
    </lineage>
</organism>
<dbReference type="Pfam" id="PF01420">
    <property type="entry name" value="Methylase_S"/>
    <property type="match status" value="2"/>
</dbReference>
<evidence type="ECO:0000259" key="4">
    <source>
        <dbReference type="Pfam" id="PF01420"/>
    </source>
</evidence>
<dbReference type="CDD" id="cd17267">
    <property type="entry name" value="RMtype1_S_EcoAO83I-TRD1-CR1_like"/>
    <property type="match status" value="1"/>
</dbReference>
<dbReference type="PANTHER" id="PTHR30408:SF13">
    <property type="entry name" value="TYPE I RESTRICTION ENZYME HINDI SPECIFICITY SUBUNIT"/>
    <property type="match status" value="1"/>
</dbReference>
<name>K1KUK4_CECL9</name>
<keyword evidence="3" id="KW-0238">DNA-binding</keyword>
<gene>
    <name evidence="5" type="ORF">B879_03562</name>
</gene>
<dbReference type="REBASE" id="56079">
    <property type="entry name" value="S.CloLW9ORF3564P"/>
</dbReference>
<evidence type="ECO:0000313" key="5">
    <source>
        <dbReference type="EMBL" id="EKB47830.1"/>
    </source>
</evidence>
<dbReference type="InterPro" id="IPR000055">
    <property type="entry name" value="Restrct_endonuc_typeI_TRD"/>
</dbReference>
<dbReference type="EMBL" id="AMGM01000087">
    <property type="protein sequence ID" value="EKB47830.1"/>
    <property type="molecule type" value="Genomic_DNA"/>
</dbReference>
<dbReference type="Proteomes" id="UP000004478">
    <property type="component" value="Unassembled WGS sequence"/>
</dbReference>
<comment type="caution">
    <text evidence="5">The sequence shown here is derived from an EMBL/GenBank/DDBJ whole genome shotgun (WGS) entry which is preliminary data.</text>
</comment>
<feature type="domain" description="Type I restriction modification DNA specificity" evidence="4">
    <location>
        <begin position="2"/>
        <end position="156"/>
    </location>
</feature>
<reference evidence="5 6" key="1">
    <citation type="journal article" date="2012" name="J. Bacteriol.">
        <title>Draft Genome Sequence of Cecembia lonarensis Strain LW9T, Isolated from Lonar Lake, a Haloalkaline Lake in India.</title>
        <authorList>
            <person name="Shivaji S."/>
            <person name="Ara S."/>
            <person name="Singh A."/>
            <person name="Pinnaka A.K."/>
        </authorList>
    </citation>
    <scope>NUCLEOTIDE SEQUENCE [LARGE SCALE GENOMIC DNA]</scope>
    <source>
        <strain evidence="5 6">LW9</strain>
    </source>
</reference>
<evidence type="ECO:0000256" key="1">
    <source>
        <dbReference type="ARBA" id="ARBA00010923"/>
    </source>
</evidence>
<dbReference type="PATRIC" id="fig|1225176.3.peg.3780"/>
<dbReference type="RefSeq" id="WP_009186578.1">
    <property type="nucleotide sequence ID" value="NZ_AMGM01000087.1"/>
</dbReference>
<dbReference type="InterPro" id="IPR044946">
    <property type="entry name" value="Restrct_endonuc_typeI_TRD_sf"/>
</dbReference>
<evidence type="ECO:0000313" key="6">
    <source>
        <dbReference type="Proteomes" id="UP000004478"/>
    </source>
</evidence>